<dbReference type="InterPro" id="IPR013766">
    <property type="entry name" value="Thioredoxin_domain"/>
</dbReference>
<name>A0A7R9BVW9_9CRUS</name>
<dbReference type="GO" id="GO:0005829">
    <property type="term" value="C:cytosol"/>
    <property type="evidence" value="ECO:0007669"/>
    <property type="project" value="TreeGrafter"/>
</dbReference>
<evidence type="ECO:0000259" key="11">
    <source>
        <dbReference type="PROSITE" id="PS51352"/>
    </source>
</evidence>
<dbReference type="InterPro" id="IPR019479">
    <property type="entry name" value="Peroxiredoxin_C"/>
</dbReference>
<evidence type="ECO:0000313" key="12">
    <source>
        <dbReference type="EMBL" id="CAD7281056.1"/>
    </source>
</evidence>
<proteinExistence type="inferred from homology"/>
<dbReference type="Pfam" id="PF00578">
    <property type="entry name" value="AhpC-TSA"/>
    <property type="match status" value="1"/>
</dbReference>
<comment type="catalytic activity">
    <reaction evidence="8">
        <text>a hydroperoxide + [protein]-dithiol = [protein]-disulfide + an alcohol + H2O</text>
        <dbReference type="Rhea" id="RHEA:10008"/>
        <dbReference type="Rhea" id="RHEA-COMP:10593"/>
        <dbReference type="Rhea" id="RHEA-COMP:10594"/>
        <dbReference type="ChEBI" id="CHEBI:15377"/>
        <dbReference type="ChEBI" id="CHEBI:29950"/>
        <dbReference type="ChEBI" id="CHEBI:30879"/>
        <dbReference type="ChEBI" id="CHEBI:35924"/>
        <dbReference type="ChEBI" id="CHEBI:50058"/>
    </reaction>
</comment>
<dbReference type="GO" id="GO:0045454">
    <property type="term" value="P:cell redox homeostasis"/>
    <property type="evidence" value="ECO:0007669"/>
    <property type="project" value="TreeGrafter"/>
</dbReference>
<evidence type="ECO:0000256" key="9">
    <source>
        <dbReference type="PIRNR" id="PIRNR000239"/>
    </source>
</evidence>
<dbReference type="PROSITE" id="PS51352">
    <property type="entry name" value="THIOREDOXIN_2"/>
    <property type="match status" value="1"/>
</dbReference>
<feature type="active site" description="Cysteine sulfenic acid (-SOH) intermediate; for peroxidase activity" evidence="10">
    <location>
        <position position="43"/>
    </location>
</feature>
<gene>
    <name evidence="12" type="ORF">NMOB1V02_LOCUS8710</name>
</gene>
<dbReference type="SUPFAM" id="SSF52833">
    <property type="entry name" value="Thioredoxin-like"/>
    <property type="match status" value="1"/>
</dbReference>
<dbReference type="GO" id="GO:0005739">
    <property type="term" value="C:mitochondrion"/>
    <property type="evidence" value="ECO:0007669"/>
    <property type="project" value="TreeGrafter"/>
</dbReference>
<evidence type="ECO:0000256" key="6">
    <source>
        <dbReference type="ARBA" id="ARBA00026176"/>
    </source>
</evidence>
<dbReference type="GO" id="GO:0051920">
    <property type="term" value="F:peroxiredoxin activity"/>
    <property type="evidence" value="ECO:0007669"/>
    <property type="project" value="InterPro"/>
</dbReference>
<dbReference type="InterPro" id="IPR036249">
    <property type="entry name" value="Thioredoxin-like_sf"/>
</dbReference>
<dbReference type="CDD" id="cd03016">
    <property type="entry name" value="PRX_1cys"/>
    <property type="match status" value="1"/>
</dbReference>
<dbReference type="FunFam" id="3.30.1020.10:FF:000001">
    <property type="entry name" value="1-Cys peroxiredoxin"/>
    <property type="match status" value="1"/>
</dbReference>
<evidence type="ECO:0000256" key="7">
    <source>
        <dbReference type="ARBA" id="ARBA00037420"/>
    </source>
</evidence>
<dbReference type="PANTHER" id="PTHR43503">
    <property type="entry name" value="MCG48959-RELATED"/>
    <property type="match status" value="1"/>
</dbReference>
<dbReference type="AlphaFoldDB" id="A0A7R9BVW9"/>
<keyword evidence="4 9" id="KW-0676">Redox-active center</keyword>
<keyword evidence="1 9" id="KW-0575">Peroxidase</keyword>
<dbReference type="EMBL" id="OA884624">
    <property type="protein sequence ID" value="CAD7281056.1"/>
    <property type="molecule type" value="Genomic_DNA"/>
</dbReference>
<organism evidence="12">
    <name type="scientific">Notodromas monacha</name>
    <dbReference type="NCBI Taxonomy" id="399045"/>
    <lineage>
        <taxon>Eukaryota</taxon>
        <taxon>Metazoa</taxon>
        <taxon>Ecdysozoa</taxon>
        <taxon>Arthropoda</taxon>
        <taxon>Crustacea</taxon>
        <taxon>Oligostraca</taxon>
        <taxon>Ostracoda</taxon>
        <taxon>Podocopa</taxon>
        <taxon>Podocopida</taxon>
        <taxon>Cypridocopina</taxon>
        <taxon>Cypridoidea</taxon>
        <taxon>Cyprididae</taxon>
        <taxon>Notodromas</taxon>
    </lineage>
</organism>
<reference evidence="12" key="1">
    <citation type="submission" date="2020-11" db="EMBL/GenBank/DDBJ databases">
        <authorList>
            <person name="Tran Van P."/>
        </authorList>
    </citation>
    <scope>NUCLEOTIDE SEQUENCE</scope>
</reference>
<dbReference type="Proteomes" id="UP000678499">
    <property type="component" value="Unassembled WGS sequence"/>
</dbReference>
<evidence type="ECO:0000313" key="13">
    <source>
        <dbReference type="Proteomes" id="UP000678499"/>
    </source>
</evidence>
<dbReference type="Pfam" id="PF10417">
    <property type="entry name" value="1-cysPrx_C"/>
    <property type="match status" value="1"/>
</dbReference>
<evidence type="ECO:0000256" key="10">
    <source>
        <dbReference type="PIRSR" id="PIRSR000239-1"/>
    </source>
</evidence>
<dbReference type="InterPro" id="IPR045020">
    <property type="entry name" value="PRX_1cys"/>
</dbReference>
<dbReference type="InterPro" id="IPR024706">
    <property type="entry name" value="Peroxiredoxin_AhpC-typ"/>
</dbReference>
<dbReference type="PIRSF" id="PIRSF000239">
    <property type="entry name" value="AHPC"/>
    <property type="match status" value="1"/>
</dbReference>
<accession>A0A7R9BVW9</accession>
<comment type="function">
    <text evidence="7">Thiol-specific peroxidase that catalyzes the reduction of hydrogen peroxide and organic hydroperoxides to water and alcohols, respectively. Plays a role in cell protection against oxidative stress by detoxifying peroxides.</text>
</comment>
<dbReference type="PANTHER" id="PTHR43503:SF4">
    <property type="entry name" value="PEROXIREDOXIN-6"/>
    <property type="match status" value="1"/>
</dbReference>
<keyword evidence="3 9" id="KW-0560">Oxidoreductase</keyword>
<dbReference type="Gene3D" id="3.40.30.10">
    <property type="entry name" value="Glutaredoxin"/>
    <property type="match status" value="1"/>
</dbReference>
<evidence type="ECO:0000256" key="4">
    <source>
        <dbReference type="ARBA" id="ARBA00023284"/>
    </source>
</evidence>
<dbReference type="OrthoDB" id="2996783at2759"/>
<feature type="domain" description="Thioredoxin" evidence="11">
    <location>
        <begin position="1"/>
        <end position="165"/>
    </location>
</feature>
<evidence type="ECO:0000256" key="1">
    <source>
        <dbReference type="ARBA" id="ARBA00022559"/>
    </source>
</evidence>
<dbReference type="Gene3D" id="3.30.1020.10">
    <property type="entry name" value="Antioxidant, Horf6, Chain A, domain2"/>
    <property type="match status" value="1"/>
</dbReference>
<evidence type="ECO:0000256" key="2">
    <source>
        <dbReference type="ARBA" id="ARBA00022862"/>
    </source>
</evidence>
<sequence length="221" mass="24814">MKLGDQFPNFEAETNEGPIKFYDWLGDSWCMFFSHPADFTPVCTTELGRAAELHSEFQKRGIKLIAMSCDPVESHQGWIKDIEGLSSSLNEGDFKIPIIADPKRELAVKFQMLDPDEIDKEGIPLPARAVFIIGPDKKLKLSILYPATTGRNFVELLRVIDSLKLTAAKKVATPADWKMGDPAMVVPSLSKEEADKLFPNGYELKEVPSGKQYLRMTTDYQ</sequence>
<keyword evidence="2 9" id="KW-0049">Antioxidant</keyword>
<dbReference type="EMBL" id="CAJPEX010002587">
    <property type="protein sequence ID" value="CAG0921208.1"/>
    <property type="molecule type" value="Genomic_DNA"/>
</dbReference>
<evidence type="ECO:0000256" key="8">
    <source>
        <dbReference type="ARBA" id="ARBA00051132"/>
    </source>
</evidence>
<dbReference type="FunFam" id="3.40.30.10:FF:000011">
    <property type="entry name" value="Peroxiredoxin PRX1"/>
    <property type="match status" value="1"/>
</dbReference>
<protein>
    <recommendedName>
        <fullName evidence="6">1-Cys peroxiredoxin</fullName>
    </recommendedName>
</protein>
<comment type="similarity">
    <text evidence="5">Belongs to the peroxiredoxin family. Prx6 subfamily.</text>
</comment>
<dbReference type="InterPro" id="IPR000866">
    <property type="entry name" value="AhpC/TSA"/>
</dbReference>
<keyword evidence="13" id="KW-1185">Reference proteome</keyword>
<evidence type="ECO:0000256" key="5">
    <source>
        <dbReference type="ARBA" id="ARBA00025719"/>
    </source>
</evidence>
<evidence type="ECO:0000256" key="3">
    <source>
        <dbReference type="ARBA" id="ARBA00023002"/>
    </source>
</evidence>